<evidence type="ECO:0000313" key="1">
    <source>
        <dbReference type="EMBL" id="QAY60924.1"/>
    </source>
</evidence>
<sequence>MPGGEYVYISTKAPLPEKVIKVIEKRAEKGMRGIASTDSEVLNDAAIAMEKIQHEEGAKTGRHIVVVNHGMSFDEQRLQYMPAWAVSVPGPVGVYPSKAEAVAAAQAWVAGRPEFRTYIVVDALG</sequence>
<gene>
    <name evidence="1" type="ORF">ET475_13625</name>
</gene>
<reference evidence="1 2" key="1">
    <citation type="submission" date="2019-01" db="EMBL/GenBank/DDBJ databases">
        <title>Genome sequencing of strain DFW100M-13.</title>
        <authorList>
            <person name="Heo J."/>
            <person name="Kim S.-J."/>
            <person name="Kim J.-S."/>
            <person name="Hong S.-B."/>
            <person name="Kwon S.-W."/>
        </authorList>
    </citation>
    <scope>NUCLEOTIDE SEQUENCE [LARGE SCALE GENOMIC DNA]</scope>
    <source>
        <strain evidence="1 2">DFW100M-13</strain>
    </source>
</reference>
<proteinExistence type="predicted"/>
<dbReference type="RefSeq" id="WP_129391335.1">
    <property type="nucleotide sequence ID" value="NZ_CP035494.1"/>
</dbReference>
<protein>
    <submittedName>
        <fullName evidence="1">Uncharacterized protein</fullName>
    </submittedName>
</protein>
<dbReference type="Proteomes" id="UP000293995">
    <property type="component" value="Chromosome"/>
</dbReference>
<name>A0A4P6EF91_9MICO</name>
<dbReference type="KEGG" id="mprt:ET475_13625"/>
<accession>A0A4P6EF91</accession>
<evidence type="ECO:0000313" key="2">
    <source>
        <dbReference type="Proteomes" id="UP000293995"/>
    </source>
</evidence>
<organism evidence="1 2">
    <name type="scientific">Microbacterium protaetiae</name>
    <dbReference type="NCBI Taxonomy" id="2509458"/>
    <lineage>
        <taxon>Bacteria</taxon>
        <taxon>Bacillati</taxon>
        <taxon>Actinomycetota</taxon>
        <taxon>Actinomycetes</taxon>
        <taxon>Micrococcales</taxon>
        <taxon>Microbacteriaceae</taxon>
        <taxon>Microbacterium</taxon>
    </lineage>
</organism>
<dbReference type="EMBL" id="CP035494">
    <property type="protein sequence ID" value="QAY60924.1"/>
    <property type="molecule type" value="Genomic_DNA"/>
</dbReference>
<keyword evidence="2" id="KW-1185">Reference proteome</keyword>
<dbReference type="AlphaFoldDB" id="A0A4P6EF91"/>